<sequence length="221" mass="24857">MMQLLNFLCSIVYTSITTLVLSLIIPFDALLRRLVFSRAVSYTSNDGSEPISLYEGIVYHQRRHPIHHSFKYQVRYALIDLDHVPHAPPNHLSPDEARQITDTNGPILLLTIPPSVGYQQNPLSVYYCYDVEDSSTRLKKCIAEVTNPWAEKVSFTFNPHSDLVGKALHVSPFMDMLGNWSIKTGEPGQNLNISVSVHHPKLGNYFTATLRAKKLCSSSTS</sequence>
<evidence type="ECO:0000313" key="3">
    <source>
        <dbReference type="Proteomes" id="UP000242715"/>
    </source>
</evidence>
<dbReference type="Pfam" id="PF07103">
    <property type="entry name" value="DUF1365"/>
    <property type="match status" value="2"/>
</dbReference>
<keyword evidence="1" id="KW-0812">Transmembrane</keyword>
<gene>
    <name evidence="2" type="ORF">TSUD_382830</name>
</gene>
<evidence type="ECO:0000256" key="1">
    <source>
        <dbReference type="SAM" id="Phobius"/>
    </source>
</evidence>
<dbReference type="OrthoDB" id="3340520at2759"/>
<evidence type="ECO:0000313" key="2">
    <source>
        <dbReference type="EMBL" id="GAU44785.1"/>
    </source>
</evidence>
<protein>
    <recommendedName>
        <fullName evidence="4">DUF1365 domain-containing protein</fullName>
    </recommendedName>
</protein>
<dbReference type="AlphaFoldDB" id="A0A2Z6P8Z3"/>
<dbReference type="PANTHER" id="PTHR33973">
    <property type="entry name" value="OS07G0153300 PROTEIN"/>
    <property type="match status" value="1"/>
</dbReference>
<name>A0A2Z6P8Z3_TRISU</name>
<dbReference type="PANTHER" id="PTHR33973:SF4">
    <property type="entry name" value="OS07G0153300 PROTEIN"/>
    <property type="match status" value="1"/>
</dbReference>
<proteinExistence type="predicted"/>
<organism evidence="2 3">
    <name type="scientific">Trifolium subterraneum</name>
    <name type="common">Subterranean clover</name>
    <dbReference type="NCBI Taxonomy" id="3900"/>
    <lineage>
        <taxon>Eukaryota</taxon>
        <taxon>Viridiplantae</taxon>
        <taxon>Streptophyta</taxon>
        <taxon>Embryophyta</taxon>
        <taxon>Tracheophyta</taxon>
        <taxon>Spermatophyta</taxon>
        <taxon>Magnoliopsida</taxon>
        <taxon>eudicotyledons</taxon>
        <taxon>Gunneridae</taxon>
        <taxon>Pentapetalae</taxon>
        <taxon>rosids</taxon>
        <taxon>fabids</taxon>
        <taxon>Fabales</taxon>
        <taxon>Fabaceae</taxon>
        <taxon>Papilionoideae</taxon>
        <taxon>50 kb inversion clade</taxon>
        <taxon>NPAAA clade</taxon>
        <taxon>Hologalegina</taxon>
        <taxon>IRL clade</taxon>
        <taxon>Trifolieae</taxon>
        <taxon>Trifolium</taxon>
    </lineage>
</organism>
<feature type="non-terminal residue" evidence="2">
    <location>
        <position position="221"/>
    </location>
</feature>
<accession>A0A2Z6P8Z3</accession>
<dbReference type="Proteomes" id="UP000242715">
    <property type="component" value="Unassembled WGS sequence"/>
</dbReference>
<keyword evidence="1" id="KW-1133">Transmembrane helix</keyword>
<keyword evidence="1" id="KW-0472">Membrane</keyword>
<reference evidence="3" key="1">
    <citation type="journal article" date="2017" name="Front. Plant Sci.">
        <title>Climate Clever Clovers: New Paradigm to Reduce the Environmental Footprint of Ruminants by Breeding Low Methanogenic Forages Utilizing Haplotype Variation.</title>
        <authorList>
            <person name="Kaur P."/>
            <person name="Appels R."/>
            <person name="Bayer P.E."/>
            <person name="Keeble-Gagnere G."/>
            <person name="Wang J."/>
            <person name="Hirakawa H."/>
            <person name="Shirasawa K."/>
            <person name="Vercoe P."/>
            <person name="Stefanova K."/>
            <person name="Durmic Z."/>
            <person name="Nichols P."/>
            <person name="Revell C."/>
            <person name="Isobe S.N."/>
            <person name="Edwards D."/>
            <person name="Erskine W."/>
        </authorList>
    </citation>
    <scope>NUCLEOTIDE SEQUENCE [LARGE SCALE GENOMIC DNA]</scope>
    <source>
        <strain evidence="3">cv. Daliak</strain>
    </source>
</reference>
<dbReference type="InterPro" id="IPR010775">
    <property type="entry name" value="DUF1365"/>
</dbReference>
<feature type="transmembrane region" description="Helical" evidence="1">
    <location>
        <begin position="12"/>
        <end position="31"/>
    </location>
</feature>
<keyword evidence="3" id="KW-1185">Reference proteome</keyword>
<evidence type="ECO:0008006" key="4">
    <source>
        <dbReference type="Google" id="ProtNLM"/>
    </source>
</evidence>
<dbReference type="EMBL" id="DF974072">
    <property type="protein sequence ID" value="GAU44785.1"/>
    <property type="molecule type" value="Genomic_DNA"/>
</dbReference>